<evidence type="ECO:0000313" key="1">
    <source>
        <dbReference type="EMBL" id="KAE9021917.1"/>
    </source>
</evidence>
<dbReference type="PANTHER" id="PTHR46434:SF1">
    <property type="entry name" value="GENETIC INTERACTOR OF PROHIBITINS 3, MITOCHONDRIAL"/>
    <property type="match status" value="1"/>
</dbReference>
<evidence type="ECO:0000313" key="2">
    <source>
        <dbReference type="Proteomes" id="UP000429607"/>
    </source>
</evidence>
<dbReference type="AlphaFoldDB" id="A0A6A3LUX3"/>
<protein>
    <recommendedName>
        <fullName evidence="3">G domain-containing protein</fullName>
    </recommendedName>
</protein>
<dbReference type="SUPFAM" id="SSF52540">
    <property type="entry name" value="P-loop containing nucleoside triphosphate hydrolases"/>
    <property type="match status" value="2"/>
</dbReference>
<accession>A0A6A3LUX3</accession>
<comment type="caution">
    <text evidence="1">The sequence shown here is derived from an EMBL/GenBank/DDBJ whole genome shotgun (WGS) entry which is preliminary data.</text>
</comment>
<name>A0A6A3LUX3_9STRA</name>
<organism evidence="1 2">
    <name type="scientific">Phytophthora rubi</name>
    <dbReference type="NCBI Taxonomy" id="129364"/>
    <lineage>
        <taxon>Eukaryota</taxon>
        <taxon>Sar</taxon>
        <taxon>Stramenopiles</taxon>
        <taxon>Oomycota</taxon>
        <taxon>Peronosporomycetes</taxon>
        <taxon>Peronosporales</taxon>
        <taxon>Peronosporaceae</taxon>
        <taxon>Phytophthora</taxon>
    </lineage>
</organism>
<dbReference type="InterPro" id="IPR027417">
    <property type="entry name" value="P-loop_NTPase"/>
</dbReference>
<proteinExistence type="predicted"/>
<dbReference type="InterPro" id="IPR050896">
    <property type="entry name" value="Mito_lipid_metab_GTPase"/>
</dbReference>
<reference evidence="1 2" key="1">
    <citation type="submission" date="2018-09" db="EMBL/GenBank/DDBJ databases">
        <title>Genomic investigation of the strawberry pathogen Phytophthora fragariae indicates pathogenicity is determined by transcriptional variation in three key races.</title>
        <authorList>
            <person name="Adams T.M."/>
            <person name="Armitage A.D."/>
            <person name="Sobczyk M.K."/>
            <person name="Bates H.J."/>
            <person name="Dunwell J.M."/>
            <person name="Nellist C.F."/>
            <person name="Harrison R.J."/>
        </authorList>
    </citation>
    <scope>NUCLEOTIDE SEQUENCE [LARGE SCALE GENOMIC DNA]</scope>
    <source>
        <strain evidence="1 2">SCRP249</strain>
    </source>
</reference>
<dbReference type="GO" id="GO:0005739">
    <property type="term" value="C:mitochondrion"/>
    <property type="evidence" value="ECO:0007669"/>
    <property type="project" value="TreeGrafter"/>
</dbReference>
<dbReference type="Proteomes" id="UP000429607">
    <property type="component" value="Unassembled WGS sequence"/>
</dbReference>
<dbReference type="Gene3D" id="3.40.50.300">
    <property type="entry name" value="P-loop containing nucleotide triphosphate hydrolases"/>
    <property type="match status" value="1"/>
</dbReference>
<sequence length="1057" mass="118408">MKDAINEKKKYRFPADELQLFLAKTKRGGWLPDDDPAALKLKIGVIHPDIQTMIDVEQLEATREVKDVLVVNKMTEQHGRAPTSRQVHVLVAVPHIYDPAAKYSLLDEEVVPRWTGGSPLLQLADQDVLWYGMKGSVGRGEGIDLRDERTLSRSALTTDIINRLEEKHVVLVKSPPMTGKTSLATLVSRALVHQHEENKRKAVVFNFSALGMSMEGKTFDQLFVEYCKVKWEYATVTLPASDCMVYLVLDETQLIYEEDSSLKHKSTCFWELVKRVQTDSSFQVRIVMFAAYGSDVVSSRLDTPTKFSDEMVFGIKELNFSHAEVIEYVTKWFEGRSSFEESPSMMEAFCANLEMLTGGHVGLCASAINALNQVFQSRRKTASDFPSTDEWISMLQTGSLYKPNDAELFKDLIETRAVKVLETLSVEKLDRLQRTSFGDNSDRAIVDECLRKGILAQCKHEIGFSSPSFRALASRSSRGLLGASQRLSARHHVAALSAHPLILHSSATSVYGRRNCSSSDSSKSSDNAAAFTDAEKPSLTVEQILNHVSIMEKWTCSGCGIELQYQEPKQVGYFPKQLLSNVHDLKELKRLRCERCFQMTQYGKISDTKMPYQEYEKRVMELRSKDMLMIQLVDILDISGSLLPKARHIFGKKPVMLVVNKGDLVPTKSGIRRLMRRIKQEAKEAGIDNLISIYLISAMKRIGMKEIVEDVAKYRQGRDICVVGAANVGKSTFLNSFLSHLVDRKWQHNHRKYMKMAEVPLSELEDDESATMLNIDDELLAEVKAESEGESKVVTPYGELYVAPGEDPEMVEISAEEEREMTTSPLPGTTLAVQYLPVMVRNEVFNILDTPGLITDTKRQKLVEVLALDGAAKLKNVFPTKQLPVATYRVRPGRSLFLGALARFDYESLGKDNDKNMVLLSWYGVLPGHLTSTERAEDTFVKHAGGILSPPRGLDAMSFTGPLTLSHNVYLKDYVLDSVMAKSKHKKPKRTTVVELEVPGFGWLSVTAVDLDGTAAAQKTLSQGKISVHTCRGLSVVPRSPLFPYELSDSKSTTWKR</sequence>
<dbReference type="PANTHER" id="PTHR46434">
    <property type="entry name" value="GENETIC INTERACTOR OF PROHIBITINS 3, MITOCHONDRIAL"/>
    <property type="match status" value="1"/>
</dbReference>
<evidence type="ECO:0008006" key="3">
    <source>
        <dbReference type="Google" id="ProtNLM"/>
    </source>
</evidence>
<dbReference type="EMBL" id="QXFV01000898">
    <property type="protein sequence ID" value="KAE9021917.1"/>
    <property type="molecule type" value="Genomic_DNA"/>
</dbReference>
<gene>
    <name evidence="1" type="ORF">PR001_g13267</name>
</gene>